<dbReference type="InterPro" id="IPR051047">
    <property type="entry name" value="AccD/PCCB"/>
</dbReference>
<dbReference type="GO" id="GO:0009317">
    <property type="term" value="C:acetyl-CoA carboxylase complex"/>
    <property type="evidence" value="ECO:0007669"/>
    <property type="project" value="TreeGrafter"/>
</dbReference>
<organism evidence="3 4">
    <name type="scientific">Microvenator marinus</name>
    <dbReference type="NCBI Taxonomy" id="2600177"/>
    <lineage>
        <taxon>Bacteria</taxon>
        <taxon>Deltaproteobacteria</taxon>
        <taxon>Bradymonadales</taxon>
        <taxon>Microvenatoraceae</taxon>
        <taxon>Microvenator</taxon>
    </lineage>
</organism>
<proteinExistence type="predicted"/>
<dbReference type="Gene3D" id="3.90.226.10">
    <property type="entry name" value="2-enoyl-CoA Hydratase, Chain A, domain 1"/>
    <property type="match status" value="2"/>
</dbReference>
<reference evidence="3 4" key="1">
    <citation type="submission" date="2019-08" db="EMBL/GenBank/DDBJ databases">
        <authorList>
            <person name="Liang Q."/>
        </authorList>
    </citation>
    <scope>NUCLEOTIDE SEQUENCE [LARGE SCALE GENOMIC DNA]</scope>
    <source>
        <strain evidence="3 4">V1718</strain>
    </source>
</reference>
<protein>
    <submittedName>
        <fullName evidence="3">Acyl-CoA carboxylase subunit beta</fullName>
    </submittedName>
</protein>
<accession>A0A5B8XLG3</accession>
<dbReference type="KEGG" id="bbae:FRD01_04270"/>
<dbReference type="GO" id="GO:0004658">
    <property type="term" value="F:propionyl-CoA carboxylase activity"/>
    <property type="evidence" value="ECO:0007669"/>
    <property type="project" value="TreeGrafter"/>
</dbReference>
<dbReference type="EMBL" id="CP042467">
    <property type="protein sequence ID" value="QED26474.1"/>
    <property type="molecule type" value="Genomic_DNA"/>
</dbReference>
<dbReference type="Proteomes" id="UP000321595">
    <property type="component" value="Chromosome"/>
</dbReference>
<dbReference type="InterPro" id="IPR011762">
    <property type="entry name" value="COA_CT_N"/>
</dbReference>
<dbReference type="PROSITE" id="PS50989">
    <property type="entry name" value="COA_CT_CTER"/>
    <property type="match status" value="1"/>
</dbReference>
<feature type="domain" description="CoA carboxyltransferase C-terminal" evidence="2">
    <location>
        <begin position="259"/>
        <end position="500"/>
    </location>
</feature>
<dbReference type="InterPro" id="IPR034733">
    <property type="entry name" value="AcCoA_carboxyl_beta"/>
</dbReference>
<keyword evidence="4" id="KW-1185">Reference proteome</keyword>
<dbReference type="InterPro" id="IPR029045">
    <property type="entry name" value="ClpP/crotonase-like_dom_sf"/>
</dbReference>
<gene>
    <name evidence="3" type="ORF">FRD01_04270</name>
</gene>
<dbReference type="OrthoDB" id="9803706at2"/>
<dbReference type="PANTHER" id="PTHR43842:SF2">
    <property type="entry name" value="PROPIONYL-COA CARBOXYLASE BETA CHAIN, MITOCHONDRIAL"/>
    <property type="match status" value="1"/>
</dbReference>
<dbReference type="AlphaFoldDB" id="A0A5B8XLG3"/>
<dbReference type="RefSeq" id="WP_146957940.1">
    <property type="nucleotide sequence ID" value="NZ_CP042467.1"/>
</dbReference>
<evidence type="ECO:0000313" key="4">
    <source>
        <dbReference type="Proteomes" id="UP000321595"/>
    </source>
</evidence>
<evidence type="ECO:0000313" key="3">
    <source>
        <dbReference type="EMBL" id="QED26474.1"/>
    </source>
</evidence>
<dbReference type="FunFam" id="3.90.226.10:FF:000017">
    <property type="entry name" value="Propionyl-CoA carboxylase subunit beta 5"/>
    <property type="match status" value="1"/>
</dbReference>
<feature type="domain" description="CoA carboxyltransferase N-terminal" evidence="1">
    <location>
        <begin position="1"/>
        <end position="255"/>
    </location>
</feature>
<evidence type="ECO:0000259" key="2">
    <source>
        <dbReference type="PROSITE" id="PS50989"/>
    </source>
</evidence>
<dbReference type="InterPro" id="IPR011763">
    <property type="entry name" value="COA_CT_C"/>
</dbReference>
<evidence type="ECO:0000259" key="1">
    <source>
        <dbReference type="PROSITE" id="PS50980"/>
    </source>
</evidence>
<dbReference type="Pfam" id="PF01039">
    <property type="entry name" value="Carboxyl_trans"/>
    <property type="match status" value="1"/>
</dbReference>
<name>A0A5B8XLG3_9DELT</name>
<dbReference type="PANTHER" id="PTHR43842">
    <property type="entry name" value="PROPIONYL-COA CARBOXYLASE BETA CHAIN"/>
    <property type="match status" value="1"/>
</dbReference>
<sequence>MSIDLTKLEGEGLPEESEVRELVRERARGISIARRRLELLFDEGSMEEIGAEVLHRSVDFGLDKKRLPGDGVITACGTVDGRPVYAFSQDKTVLGGSLGEAHARKIARLQDMALKAGAPFIAINDSGGARIQEGVDALGGYGEIFRRNVASSGVIPQISLIAGPCAGGAVYSPALTDFVGMVDGSSYMFLTGPKVIKTVTFEDITVEELGGGRTHAEGTGVSHFLFEDDRVAIAKIRKLLGYLPSNNREKAPHKPCNQSLDSMAPEFHTVVPSDPRKPYDVRKVIDLVVDQESFFEVHTHWAQNVVVGFARINGDVVGIIANQPLVLAGVLDIDASRKAARFIRTCNAFNVPIVSLVDVPGFLPGRDQEHKGVIDHGAKLLYAYCEATVPKLSVILRKAYGGAYIVMSSKHVGGDINLAWPSAEIAVMGAAGAVEVLNRREIDAAEDPLAKTEELKAAYEEKFLNPDIAASRGYLDAVIEPHETRRKLARYLSVLKNKHEELPWRRNGNLPT</sequence>
<dbReference type="SUPFAM" id="SSF52096">
    <property type="entry name" value="ClpP/crotonase"/>
    <property type="match status" value="2"/>
</dbReference>
<dbReference type="PROSITE" id="PS50980">
    <property type="entry name" value="COA_CT_NTER"/>
    <property type="match status" value="1"/>
</dbReference>